<accession>T1GWM3</accession>
<protein>
    <submittedName>
        <fullName evidence="2">Uncharacterized protein</fullName>
    </submittedName>
</protein>
<keyword evidence="1" id="KW-0472">Membrane</keyword>
<feature type="transmembrane region" description="Helical" evidence="1">
    <location>
        <begin position="53"/>
        <end position="75"/>
    </location>
</feature>
<reference evidence="3" key="1">
    <citation type="submission" date="2013-02" db="EMBL/GenBank/DDBJ databases">
        <authorList>
            <person name="Hughes D."/>
        </authorList>
    </citation>
    <scope>NUCLEOTIDE SEQUENCE</scope>
    <source>
        <strain>Durham</strain>
        <strain evidence="3">NC isolate 2 -- Noor lab</strain>
    </source>
</reference>
<name>T1GWM3_MEGSC</name>
<keyword evidence="3" id="KW-1185">Reference proteome</keyword>
<proteinExistence type="predicted"/>
<dbReference type="Proteomes" id="UP000015102">
    <property type="component" value="Unassembled WGS sequence"/>
</dbReference>
<dbReference type="EMBL" id="CAQQ02393375">
    <property type="status" value="NOT_ANNOTATED_CDS"/>
    <property type="molecule type" value="Genomic_DNA"/>
</dbReference>
<evidence type="ECO:0000313" key="2">
    <source>
        <dbReference type="EnsemblMetazoa" id="MESCA008201-PA"/>
    </source>
</evidence>
<reference evidence="2" key="2">
    <citation type="submission" date="2015-06" db="UniProtKB">
        <authorList>
            <consortium name="EnsemblMetazoa"/>
        </authorList>
    </citation>
    <scope>IDENTIFICATION</scope>
</reference>
<feature type="transmembrane region" description="Helical" evidence="1">
    <location>
        <begin position="12"/>
        <end position="32"/>
    </location>
</feature>
<sequence length="142" mass="16792">MNLKSYKFFWELVEILLIGTLLLLGITFLSLYKTFQDLPHRTNYDFGYAPMKILGLNFCSIIFAMLTSLGFLAWVEKEDPYYIYMLIFNDLICGVFMLLKWTIWIKVINAKNIICSAKINNLICFSREILRDTDWIIFLVDF</sequence>
<organism evidence="2 3">
    <name type="scientific">Megaselia scalaris</name>
    <name type="common">Humpbacked fly</name>
    <name type="synonym">Phora scalaris</name>
    <dbReference type="NCBI Taxonomy" id="36166"/>
    <lineage>
        <taxon>Eukaryota</taxon>
        <taxon>Metazoa</taxon>
        <taxon>Ecdysozoa</taxon>
        <taxon>Arthropoda</taxon>
        <taxon>Hexapoda</taxon>
        <taxon>Insecta</taxon>
        <taxon>Pterygota</taxon>
        <taxon>Neoptera</taxon>
        <taxon>Endopterygota</taxon>
        <taxon>Diptera</taxon>
        <taxon>Brachycera</taxon>
        <taxon>Muscomorpha</taxon>
        <taxon>Platypezoidea</taxon>
        <taxon>Phoridae</taxon>
        <taxon>Megaseliini</taxon>
        <taxon>Megaselia</taxon>
    </lineage>
</organism>
<keyword evidence="1" id="KW-1133">Transmembrane helix</keyword>
<evidence type="ECO:0000313" key="3">
    <source>
        <dbReference type="Proteomes" id="UP000015102"/>
    </source>
</evidence>
<dbReference type="HOGENOM" id="CLU_1817998_0_0_1"/>
<keyword evidence="1" id="KW-0812">Transmembrane</keyword>
<feature type="transmembrane region" description="Helical" evidence="1">
    <location>
        <begin position="81"/>
        <end position="99"/>
    </location>
</feature>
<dbReference type="AlphaFoldDB" id="T1GWM3"/>
<dbReference type="EnsemblMetazoa" id="MESCA008201-RA">
    <property type="protein sequence ID" value="MESCA008201-PA"/>
    <property type="gene ID" value="MESCA008201"/>
</dbReference>
<evidence type="ECO:0000256" key="1">
    <source>
        <dbReference type="SAM" id="Phobius"/>
    </source>
</evidence>